<accession>A0A4D6HEU3</accession>
<proteinExistence type="predicted"/>
<sequence length="308" mass="32812">MVDRAVSRRGVLRAGGVAGAAALSGCGLLSSGSDLGGSRTGYATWVPEAGALHGFESTIANFQHYDQLRDHEAALSYDLDSLIEEYRPDVGGVSTNDTDGLITTNGTMILTGSFDAEAFVDEFTSLEEWSRADSYSGYEFVVADEQEYTYAVDASAMLFTQSVEGAKTLIDVNSGATDGATQTSDAFARLVDALGTATYGRLYIDYRYDESETSSLTTGTWFGQAMTVEGETTTFDFVYLVDGEPETEAVEQLLTDVEAHDVSGVDHSVSSNTVEVTGSFETAKLTQDLTDLSLGDAYSLVYPLPGGN</sequence>
<dbReference type="AlphaFoldDB" id="A0A4D6HEU3"/>
<dbReference type="KEGG" id="hsn:DV733_11470"/>
<dbReference type="PROSITE" id="PS51257">
    <property type="entry name" value="PROKAR_LIPOPROTEIN"/>
    <property type="match status" value="1"/>
</dbReference>
<keyword evidence="2" id="KW-1185">Reference proteome</keyword>
<dbReference type="GeneID" id="39848492"/>
<gene>
    <name evidence="1" type="ORF">DV733_11470</name>
</gene>
<dbReference type="STRING" id="1457250.GCA_000755225_00595"/>
<name>A0A4D6HEU3_9EURY</name>
<reference evidence="1 2" key="1">
    <citation type="journal article" date="2019" name="Nat. Commun.">
        <title>A new type of DNA phosphorothioation-based antiviral system in archaea.</title>
        <authorList>
            <person name="Xiong L."/>
            <person name="Liu S."/>
            <person name="Chen S."/>
            <person name="Xiao Y."/>
            <person name="Zhu B."/>
            <person name="Gao Y."/>
            <person name="Zhang Y."/>
            <person name="Chen B."/>
            <person name="Luo J."/>
            <person name="Deng Z."/>
            <person name="Chen X."/>
            <person name="Wang L."/>
            <person name="Chen S."/>
        </authorList>
    </citation>
    <scope>NUCLEOTIDE SEQUENCE [LARGE SCALE GENOMIC DNA]</scope>
    <source>
        <strain evidence="1 2">CBA1105</strain>
    </source>
</reference>
<dbReference type="Proteomes" id="UP000296706">
    <property type="component" value="Chromosome"/>
</dbReference>
<dbReference type="EMBL" id="CP031310">
    <property type="protein sequence ID" value="QCC51816.1"/>
    <property type="molecule type" value="Genomic_DNA"/>
</dbReference>
<evidence type="ECO:0000313" key="2">
    <source>
        <dbReference type="Proteomes" id="UP000296706"/>
    </source>
</evidence>
<evidence type="ECO:0000313" key="1">
    <source>
        <dbReference type="EMBL" id="QCC51816.1"/>
    </source>
</evidence>
<dbReference type="RefSeq" id="WP_049994571.1">
    <property type="nucleotide sequence ID" value="NZ_CP031310.1"/>
</dbReference>
<protein>
    <submittedName>
        <fullName evidence="1">Uncharacterized protein</fullName>
    </submittedName>
</protein>
<organism evidence="1 2">
    <name type="scientific">Halapricum salinum</name>
    <dbReference type="NCBI Taxonomy" id="1457250"/>
    <lineage>
        <taxon>Archaea</taxon>
        <taxon>Methanobacteriati</taxon>
        <taxon>Methanobacteriota</taxon>
        <taxon>Stenosarchaea group</taxon>
        <taxon>Halobacteria</taxon>
        <taxon>Halobacteriales</taxon>
        <taxon>Haloarculaceae</taxon>
        <taxon>Halapricum</taxon>
    </lineage>
</organism>
<dbReference type="PROSITE" id="PS51318">
    <property type="entry name" value="TAT"/>
    <property type="match status" value="1"/>
</dbReference>
<dbReference type="InterPro" id="IPR006311">
    <property type="entry name" value="TAT_signal"/>
</dbReference>